<evidence type="ECO:0000313" key="1">
    <source>
        <dbReference type="EMBL" id="OGG04607.1"/>
    </source>
</evidence>
<gene>
    <name evidence="1" type="ORF">A3F83_08270</name>
</gene>
<sequence>MREHGVRDLFIHSPWEPEKFASLSLPEHCWGHDLPNTSHDNPIPMSSPWRIGPDSSSAVFEYEPRPGVLYRARAHADSIAVRLEVGIVNRTAEPIKDIRTLICLKPDQSQALTRRPDALSEFRDTSFSNTWIAVAGKPVQLGIGTHYTGDLPDRGWKDLRTNINWGVNVKGGRDNRTIEDINWFRGNSPGRIVEEVADPPLIAIHSSQDENRWLATIWCPARVLFCNPRNPCFHSDPEIPDCPAGDSVSVKGIIFFHEGPFESLLERSRAWIKEQ</sequence>
<proteinExistence type="predicted"/>
<comment type="caution">
    <text evidence="1">The sequence shown here is derived from an EMBL/GenBank/DDBJ whole genome shotgun (WGS) entry which is preliminary data.</text>
</comment>
<protein>
    <submittedName>
        <fullName evidence="1">Uncharacterized protein</fullName>
    </submittedName>
</protein>
<accession>A0A1F5YXB9</accession>
<dbReference type="EMBL" id="MFIX01000111">
    <property type="protein sequence ID" value="OGG04607.1"/>
    <property type="molecule type" value="Genomic_DNA"/>
</dbReference>
<dbReference type="AlphaFoldDB" id="A0A1F5YXB9"/>
<dbReference type="STRING" id="1817867.A3F83_08270"/>
<evidence type="ECO:0000313" key="2">
    <source>
        <dbReference type="Proteomes" id="UP000179129"/>
    </source>
</evidence>
<reference evidence="1 2" key="1">
    <citation type="journal article" date="2016" name="Nat. Commun.">
        <title>Thousands of microbial genomes shed light on interconnected biogeochemical processes in an aquifer system.</title>
        <authorList>
            <person name="Anantharaman K."/>
            <person name="Brown C.T."/>
            <person name="Hug L.A."/>
            <person name="Sharon I."/>
            <person name="Castelle C.J."/>
            <person name="Probst A.J."/>
            <person name="Thomas B.C."/>
            <person name="Singh A."/>
            <person name="Wilkins M.J."/>
            <person name="Karaoz U."/>
            <person name="Brodie E.L."/>
            <person name="Williams K.H."/>
            <person name="Hubbard S.S."/>
            <person name="Banfield J.F."/>
        </authorList>
    </citation>
    <scope>NUCLEOTIDE SEQUENCE [LARGE SCALE GENOMIC DNA]</scope>
</reference>
<organism evidence="1 2">
    <name type="scientific">Candidatus Glassbacteria bacterium RIFCSPLOWO2_12_FULL_58_11</name>
    <dbReference type="NCBI Taxonomy" id="1817867"/>
    <lineage>
        <taxon>Bacteria</taxon>
        <taxon>Candidatus Glassiibacteriota</taxon>
    </lineage>
</organism>
<dbReference type="Proteomes" id="UP000179129">
    <property type="component" value="Unassembled WGS sequence"/>
</dbReference>
<name>A0A1F5YXB9_9BACT</name>